<dbReference type="Proteomes" id="UP001183629">
    <property type="component" value="Unassembled WGS sequence"/>
</dbReference>
<accession>A0AAE3ZYD8</accession>
<dbReference type="GO" id="GO:0004803">
    <property type="term" value="F:transposase activity"/>
    <property type="evidence" value="ECO:0007669"/>
    <property type="project" value="InterPro"/>
</dbReference>
<sequence>MTAGRPPRPTDRRAGNTDLVTDPGKSPAPRSRRGCPIREYFPAFLDAFANHKDFLDSADARAILAAAPAPAGAARLTKARIAAALRRGGRKRGVDNLAIKLHAALRLPHLRQPQRVEQAMGTAALALLAALDTACANVDQLGEACAEAFAQHPDYDIITSFPRLGDLTGARVLAELGDDRNRFADARAVKAYAGSVPVTRASGRSVSITHRRIKNDRLDATGFVWAFIATTHAEPAKAHYQRRRDQGDRHAAALRGREGACGPRH</sequence>
<protein>
    <submittedName>
        <fullName evidence="3">Transposase</fullName>
    </submittedName>
</protein>
<reference evidence="3 4" key="1">
    <citation type="submission" date="2023-07" db="EMBL/GenBank/DDBJ databases">
        <title>Sequencing the genomes of 1000 actinobacteria strains.</title>
        <authorList>
            <person name="Klenk H.-P."/>
        </authorList>
    </citation>
    <scope>NUCLEOTIDE SEQUENCE [LARGE SCALE GENOMIC DNA]</scope>
    <source>
        <strain evidence="3 4">DSM 44711</strain>
    </source>
</reference>
<dbReference type="InterPro" id="IPR003346">
    <property type="entry name" value="Transposase_20"/>
</dbReference>
<feature type="compositionally biased region" description="Basic and acidic residues" evidence="1">
    <location>
        <begin position="243"/>
        <end position="258"/>
    </location>
</feature>
<dbReference type="InterPro" id="IPR047650">
    <property type="entry name" value="Transpos_IS110"/>
</dbReference>
<evidence type="ECO:0000259" key="2">
    <source>
        <dbReference type="Pfam" id="PF02371"/>
    </source>
</evidence>
<evidence type="ECO:0000256" key="1">
    <source>
        <dbReference type="SAM" id="MobiDB-lite"/>
    </source>
</evidence>
<dbReference type="RefSeq" id="WP_310424873.1">
    <property type="nucleotide sequence ID" value="NZ_JAVDYC010000001.1"/>
</dbReference>
<keyword evidence="4" id="KW-1185">Reference proteome</keyword>
<dbReference type="PANTHER" id="PTHR33055">
    <property type="entry name" value="TRANSPOSASE FOR INSERTION SEQUENCE ELEMENT IS1111A"/>
    <property type="match status" value="1"/>
</dbReference>
<dbReference type="Pfam" id="PF02371">
    <property type="entry name" value="Transposase_20"/>
    <property type="match status" value="1"/>
</dbReference>
<dbReference type="GO" id="GO:0003677">
    <property type="term" value="F:DNA binding"/>
    <property type="evidence" value="ECO:0007669"/>
    <property type="project" value="InterPro"/>
</dbReference>
<feature type="domain" description="Transposase IS116/IS110/IS902 C-terminal" evidence="2">
    <location>
        <begin position="156"/>
        <end position="241"/>
    </location>
</feature>
<dbReference type="EMBL" id="JAVDYC010000001">
    <property type="protein sequence ID" value="MDR7327504.1"/>
    <property type="molecule type" value="Genomic_DNA"/>
</dbReference>
<dbReference type="GO" id="GO:0006313">
    <property type="term" value="P:DNA transposition"/>
    <property type="evidence" value="ECO:0007669"/>
    <property type="project" value="InterPro"/>
</dbReference>
<evidence type="ECO:0000313" key="3">
    <source>
        <dbReference type="EMBL" id="MDR7327504.1"/>
    </source>
</evidence>
<gene>
    <name evidence="3" type="ORF">J2S44_007754</name>
</gene>
<proteinExistence type="predicted"/>
<dbReference type="PANTHER" id="PTHR33055:SF3">
    <property type="entry name" value="PUTATIVE TRANSPOSASE FOR IS117-RELATED"/>
    <property type="match status" value="1"/>
</dbReference>
<feature type="region of interest" description="Disordered" evidence="1">
    <location>
        <begin position="238"/>
        <end position="265"/>
    </location>
</feature>
<dbReference type="AlphaFoldDB" id="A0AAE3ZYD8"/>
<feature type="region of interest" description="Disordered" evidence="1">
    <location>
        <begin position="1"/>
        <end position="34"/>
    </location>
</feature>
<evidence type="ECO:0000313" key="4">
    <source>
        <dbReference type="Proteomes" id="UP001183629"/>
    </source>
</evidence>
<organism evidence="3 4">
    <name type="scientific">Catenuloplanes niger</name>
    <dbReference type="NCBI Taxonomy" id="587534"/>
    <lineage>
        <taxon>Bacteria</taxon>
        <taxon>Bacillati</taxon>
        <taxon>Actinomycetota</taxon>
        <taxon>Actinomycetes</taxon>
        <taxon>Micromonosporales</taxon>
        <taxon>Micromonosporaceae</taxon>
        <taxon>Catenuloplanes</taxon>
    </lineage>
</organism>
<name>A0AAE3ZYD8_9ACTN</name>
<comment type="caution">
    <text evidence="3">The sequence shown here is derived from an EMBL/GenBank/DDBJ whole genome shotgun (WGS) entry which is preliminary data.</text>
</comment>